<dbReference type="InterPro" id="IPR011598">
    <property type="entry name" value="bHLH_dom"/>
</dbReference>
<dbReference type="Proteomes" id="UP000834106">
    <property type="component" value="Chromosome 2"/>
</dbReference>
<dbReference type="EMBL" id="OU503037">
    <property type="protein sequence ID" value="CAI9755451.1"/>
    <property type="molecule type" value="Genomic_DNA"/>
</dbReference>
<evidence type="ECO:0000256" key="5">
    <source>
        <dbReference type="ARBA" id="ARBA00023242"/>
    </source>
</evidence>
<comment type="subcellular location">
    <subcellularLocation>
        <location evidence="1">Nucleus</location>
    </subcellularLocation>
</comment>
<evidence type="ECO:0000256" key="4">
    <source>
        <dbReference type="ARBA" id="ARBA00023163"/>
    </source>
</evidence>
<feature type="region of interest" description="Disordered" evidence="7">
    <location>
        <begin position="509"/>
        <end position="553"/>
    </location>
</feature>
<dbReference type="PANTHER" id="PTHR46266">
    <property type="entry name" value="TRANSCRIPTION FACTOR TT8"/>
    <property type="match status" value="1"/>
</dbReference>
<feature type="domain" description="BHLH" evidence="8">
    <location>
        <begin position="442"/>
        <end position="491"/>
    </location>
</feature>
<evidence type="ECO:0000256" key="7">
    <source>
        <dbReference type="SAM" id="MobiDB-lite"/>
    </source>
</evidence>
<keyword evidence="6" id="KW-0175">Coiled coil</keyword>
<accession>A0AAD1YSG9</accession>
<dbReference type="Pfam" id="PF00010">
    <property type="entry name" value="HLH"/>
    <property type="match status" value="1"/>
</dbReference>
<reference evidence="9" key="1">
    <citation type="submission" date="2023-05" db="EMBL/GenBank/DDBJ databases">
        <authorList>
            <person name="Huff M."/>
        </authorList>
    </citation>
    <scope>NUCLEOTIDE SEQUENCE</scope>
</reference>
<dbReference type="InterPro" id="IPR054502">
    <property type="entry name" value="bHLH-TF_ACT-like_plant"/>
</dbReference>
<evidence type="ECO:0000313" key="9">
    <source>
        <dbReference type="EMBL" id="CAI9755451.1"/>
    </source>
</evidence>
<keyword evidence="10" id="KW-1185">Reference proteome</keyword>
<evidence type="ECO:0000256" key="2">
    <source>
        <dbReference type="ARBA" id="ARBA00023015"/>
    </source>
</evidence>
<organism evidence="9 10">
    <name type="scientific">Fraxinus pennsylvanica</name>
    <dbReference type="NCBI Taxonomy" id="56036"/>
    <lineage>
        <taxon>Eukaryota</taxon>
        <taxon>Viridiplantae</taxon>
        <taxon>Streptophyta</taxon>
        <taxon>Embryophyta</taxon>
        <taxon>Tracheophyta</taxon>
        <taxon>Spermatophyta</taxon>
        <taxon>Magnoliopsida</taxon>
        <taxon>eudicotyledons</taxon>
        <taxon>Gunneridae</taxon>
        <taxon>Pentapetalae</taxon>
        <taxon>asterids</taxon>
        <taxon>lamiids</taxon>
        <taxon>Lamiales</taxon>
        <taxon>Oleaceae</taxon>
        <taxon>Oleeae</taxon>
        <taxon>Fraxinus</taxon>
    </lineage>
</organism>
<feature type="coiled-coil region" evidence="6">
    <location>
        <begin position="475"/>
        <end position="502"/>
    </location>
</feature>
<dbReference type="GO" id="GO:0005634">
    <property type="term" value="C:nucleus"/>
    <property type="evidence" value="ECO:0007669"/>
    <property type="project" value="UniProtKB-SubCell"/>
</dbReference>
<gene>
    <name evidence="9" type="ORF">FPE_LOCUS2882</name>
</gene>
<keyword evidence="4" id="KW-0804">Transcription</keyword>
<sequence length="639" mass="72126">MATDNQTREKVPENLNKQLAVAVRSIQWSYAIFWSISSKQPGVLKWGDGYYNGDIKTRKTVQAEELNADQLGLQRSEQLRELYVSLSAGETNPQARRPTAALSPEDLTDAEWYYLVCMSFVFNVGQGLPGRTLAKNQTVWLCNAHRADTKVFSRSLLAKSASIQTVVCFPHLGGVVELGATELVLEDKKLIQNIKTSFLEVPYPIASKIPDQIPDNARNNNGLIYHQINMPETSLNQLVEYPEVNNCSPNNGSNDFGTKQLNEELNMVEDIDGEGCQMQSWQFMDDEISNCVNNSTNSSDCTSQTCDNPEDIVPVSNGKKETHNEIHEAQKTNQQKLNSSDSRGDDIHYQSVLSNLLKSSQQLILGPYFSNSNKESSFISWRKDRLSSSQIPRTGTPQRLLKKVLIEVARMHENCRLESGKCDGKRESLSKPEIDEIDRNHVLSERKRREKINERFLILGSLVPSGGKVDKISVLDRTIERLRELEKRVEELESHRDVDMLDSRTRSKSYDAIERTSDNYGTNKNEISKKSSKNKRKAGDMEEQRTNNGCSLLRDSSNDDITVSVVDDVVLIEMRCLWRENVLLEVMEAISKLHLDSQSVRSSNNDGILSLTIKSQFKGSKTASTGSITQALRKVIRRR</sequence>
<dbReference type="AlphaFoldDB" id="A0AAD1YSG9"/>
<dbReference type="GO" id="GO:0046983">
    <property type="term" value="F:protein dimerization activity"/>
    <property type="evidence" value="ECO:0007669"/>
    <property type="project" value="InterPro"/>
</dbReference>
<dbReference type="GO" id="GO:0080090">
    <property type="term" value="P:regulation of primary metabolic process"/>
    <property type="evidence" value="ECO:0007669"/>
    <property type="project" value="UniProtKB-ARBA"/>
</dbReference>
<proteinExistence type="predicted"/>
<dbReference type="Pfam" id="PF22754">
    <property type="entry name" value="bHLH-TF_ACT-like_plant"/>
    <property type="match status" value="1"/>
</dbReference>
<evidence type="ECO:0000256" key="6">
    <source>
        <dbReference type="SAM" id="Coils"/>
    </source>
</evidence>
<name>A0AAD1YSG9_9LAMI</name>
<evidence type="ECO:0000256" key="3">
    <source>
        <dbReference type="ARBA" id="ARBA00023159"/>
    </source>
</evidence>
<dbReference type="SMART" id="SM00353">
    <property type="entry name" value="HLH"/>
    <property type="match status" value="1"/>
</dbReference>
<dbReference type="PANTHER" id="PTHR46266:SF3">
    <property type="entry name" value="TRANSCRIPTION FACTOR EGL1"/>
    <property type="match status" value="1"/>
</dbReference>
<evidence type="ECO:0000256" key="1">
    <source>
        <dbReference type="ARBA" id="ARBA00004123"/>
    </source>
</evidence>
<evidence type="ECO:0000259" key="8">
    <source>
        <dbReference type="SMART" id="SM00353"/>
    </source>
</evidence>
<dbReference type="InterPro" id="IPR036638">
    <property type="entry name" value="HLH_DNA-bd_sf"/>
</dbReference>
<dbReference type="InterPro" id="IPR025610">
    <property type="entry name" value="MYC/MYB_N"/>
</dbReference>
<keyword evidence="3" id="KW-0010">Activator</keyword>
<dbReference type="Pfam" id="PF14215">
    <property type="entry name" value="bHLH-MYC_N"/>
    <property type="match status" value="1"/>
</dbReference>
<keyword evidence="2" id="KW-0805">Transcription regulation</keyword>
<evidence type="ECO:0000313" key="10">
    <source>
        <dbReference type="Proteomes" id="UP000834106"/>
    </source>
</evidence>
<protein>
    <recommendedName>
        <fullName evidence="8">BHLH domain-containing protein</fullName>
    </recommendedName>
</protein>
<keyword evidence="5" id="KW-0539">Nucleus</keyword>
<dbReference type="Gene3D" id="4.10.280.10">
    <property type="entry name" value="Helix-loop-helix DNA-binding domain"/>
    <property type="match status" value="1"/>
</dbReference>
<dbReference type="SUPFAM" id="SSF47459">
    <property type="entry name" value="HLH, helix-loop-helix DNA-binding domain"/>
    <property type="match status" value="1"/>
</dbReference>